<reference evidence="3 4" key="1">
    <citation type="submission" date="2024-06" db="EMBL/GenBank/DDBJ databases">
        <title>Genomic Encyclopedia of Type Strains, Phase IV (KMG-IV): sequencing the most valuable type-strain genomes for metagenomic binning, comparative biology and taxonomic classification.</title>
        <authorList>
            <person name="Goeker M."/>
        </authorList>
    </citation>
    <scope>NUCLEOTIDE SEQUENCE [LARGE SCALE GENOMIC DNA]</scope>
    <source>
        <strain evidence="3 4">DSM 28102</strain>
    </source>
</reference>
<gene>
    <name evidence="3" type="ORF">ABID12_001483</name>
</gene>
<evidence type="ECO:0000256" key="2">
    <source>
        <dbReference type="SAM" id="SignalP"/>
    </source>
</evidence>
<keyword evidence="1" id="KW-0175">Coiled coil</keyword>
<name>A0ABV2IAA6_9HYPH</name>
<accession>A0ABV2IAA6</accession>
<dbReference type="SUPFAM" id="SSF56954">
    <property type="entry name" value="Outer membrane efflux proteins (OEP)"/>
    <property type="match status" value="1"/>
</dbReference>
<sequence>MTRRAVPLSSRRPVLPRRRSVSAFAGLALCSVALAGCASTQLKETETRIDVMEAELNAPPPVPPDDGKALGPSELLTSANSRGKDFMRARISRARSVLDLDKVKSGRYPRVSAEARQISTFNRENDEIETVSNIVLGVNWDVSRALLRLDRRTVKVAGRLIPVQYQVAQRNATRALLHTYNDYTALDFQRENVALKQKGLECRVEDMEVEVALGNSSQMELDTLRDQISAARREAMAVSRSLASKRDELLGLSGLAEGGYDVSPGRSVLSALSDYPPVKTEDAEACFAVSGKKQLEDLLVEAAAAQLDIAEQSRFTRLTTSIPSFMTQTGGFNLQFLISYVLPLIDEGDGLRMTQQARLTLLDTILTARDNRRAFMSDFDSLKLGIAAAESELAAASSVLARAETLLQSADPLERCAAENDVAKARASVKSAEYKIERLKGDLRLLCAPLGERRDDIAQQQQPAAE</sequence>
<evidence type="ECO:0000256" key="1">
    <source>
        <dbReference type="SAM" id="Coils"/>
    </source>
</evidence>
<evidence type="ECO:0000313" key="3">
    <source>
        <dbReference type="EMBL" id="MET3599544.1"/>
    </source>
</evidence>
<keyword evidence="2" id="KW-0732">Signal</keyword>
<feature type="chain" id="PRO_5046947234" description="TolC family protein" evidence="2">
    <location>
        <begin position="36"/>
        <end position="466"/>
    </location>
</feature>
<dbReference type="Proteomes" id="UP001549164">
    <property type="component" value="Unassembled WGS sequence"/>
</dbReference>
<dbReference type="RefSeq" id="WP_354433682.1">
    <property type="nucleotide sequence ID" value="NZ_JBEPLY010000004.1"/>
</dbReference>
<dbReference type="Gene3D" id="1.20.1600.10">
    <property type="entry name" value="Outer membrane efflux proteins (OEP)"/>
    <property type="match status" value="1"/>
</dbReference>
<protein>
    <recommendedName>
        <fullName evidence="5">TolC family protein</fullName>
    </recommendedName>
</protein>
<comment type="caution">
    <text evidence="3">The sequence shown here is derived from an EMBL/GenBank/DDBJ whole genome shotgun (WGS) entry which is preliminary data.</text>
</comment>
<evidence type="ECO:0008006" key="5">
    <source>
        <dbReference type="Google" id="ProtNLM"/>
    </source>
</evidence>
<feature type="coiled-coil region" evidence="1">
    <location>
        <begin position="386"/>
        <end position="442"/>
    </location>
</feature>
<proteinExistence type="predicted"/>
<feature type="signal peptide" evidence="2">
    <location>
        <begin position="1"/>
        <end position="35"/>
    </location>
</feature>
<evidence type="ECO:0000313" key="4">
    <source>
        <dbReference type="Proteomes" id="UP001549164"/>
    </source>
</evidence>
<organism evidence="3 4">
    <name type="scientific">Martelella mangrovi</name>
    <dbReference type="NCBI Taxonomy" id="1397477"/>
    <lineage>
        <taxon>Bacteria</taxon>
        <taxon>Pseudomonadati</taxon>
        <taxon>Pseudomonadota</taxon>
        <taxon>Alphaproteobacteria</taxon>
        <taxon>Hyphomicrobiales</taxon>
        <taxon>Aurantimonadaceae</taxon>
        <taxon>Martelella</taxon>
    </lineage>
</organism>
<dbReference type="EMBL" id="JBEPLY010000004">
    <property type="protein sequence ID" value="MET3599544.1"/>
    <property type="molecule type" value="Genomic_DNA"/>
</dbReference>
<keyword evidence="4" id="KW-1185">Reference proteome</keyword>